<dbReference type="Pfam" id="PF06445">
    <property type="entry name" value="GyrI-like"/>
    <property type="match status" value="1"/>
</dbReference>
<proteinExistence type="predicted"/>
<evidence type="ECO:0000313" key="2">
    <source>
        <dbReference type="EMBL" id="AWV32151.1"/>
    </source>
</evidence>
<dbReference type="Proteomes" id="UP000249163">
    <property type="component" value="Chromosome"/>
</dbReference>
<evidence type="ECO:0000313" key="3">
    <source>
        <dbReference type="Proteomes" id="UP000249163"/>
    </source>
</evidence>
<dbReference type="Gene3D" id="3.20.80.10">
    <property type="entry name" value="Regulatory factor, effector binding domain"/>
    <property type="match status" value="1"/>
</dbReference>
<sequence length="193" mass="22124">MSAPFNLLEYFIIWLKYFCWEGKSVTVQLLDIPELNVIGWANVNSSGEPYANLWEYVFGELDIDAKFDAIPTKVQSSGCYLGLFQNRTSVPKLWEHTAWDIDFFLCVEVGQLDCIPEGLVHKKLPASTYAIFTAKGFPQLAFQHTWNYIHNEWLPDSGYKFNPDGVFYIQYTEKSGPDDEGFEANLCVPLVKK</sequence>
<protein>
    <recommendedName>
        <fullName evidence="1">AraC effector-binding domain-containing protein</fullName>
    </recommendedName>
</protein>
<dbReference type="SUPFAM" id="SSF55136">
    <property type="entry name" value="Probable bacterial effector-binding domain"/>
    <property type="match status" value="1"/>
</dbReference>
<reference evidence="2 3" key="1">
    <citation type="submission" date="2017-06" db="EMBL/GenBank/DDBJ databases">
        <title>Complete genome sequence of Paenibacillus odorifer CBA7130.</title>
        <authorList>
            <person name="Nam Y.-D."/>
            <person name="Kang J."/>
            <person name="Chung W.-H."/>
        </authorList>
    </citation>
    <scope>NUCLEOTIDE SEQUENCE [LARGE SCALE GENOMIC DNA]</scope>
    <source>
        <strain evidence="2 3">CBA7130</strain>
    </source>
</reference>
<dbReference type="PANTHER" id="PTHR36444:SF2">
    <property type="entry name" value="TRANSCRIPTIONAL REGULATOR PROTEIN YOBU-RELATED"/>
    <property type="match status" value="1"/>
</dbReference>
<dbReference type="InterPro" id="IPR053182">
    <property type="entry name" value="YobU-like_regulator"/>
</dbReference>
<dbReference type="SMART" id="SM00871">
    <property type="entry name" value="AraC_E_bind"/>
    <property type="match status" value="1"/>
</dbReference>
<feature type="domain" description="AraC effector-binding" evidence="1">
    <location>
        <begin position="25"/>
        <end position="191"/>
    </location>
</feature>
<organism evidence="2 3">
    <name type="scientific">Paenibacillus odorifer</name>
    <dbReference type="NCBI Taxonomy" id="189426"/>
    <lineage>
        <taxon>Bacteria</taxon>
        <taxon>Bacillati</taxon>
        <taxon>Bacillota</taxon>
        <taxon>Bacilli</taxon>
        <taxon>Bacillales</taxon>
        <taxon>Paenibacillaceae</taxon>
        <taxon>Paenibacillus</taxon>
    </lineage>
</organism>
<accession>A0AAD0KGY9</accession>
<dbReference type="InterPro" id="IPR010499">
    <property type="entry name" value="AraC_E-bd"/>
</dbReference>
<dbReference type="EMBL" id="CP021965">
    <property type="protein sequence ID" value="AWV32151.1"/>
    <property type="molecule type" value="Genomic_DNA"/>
</dbReference>
<name>A0AAD0KGY9_9BACL</name>
<dbReference type="InterPro" id="IPR011256">
    <property type="entry name" value="Reg_factor_effector_dom_sf"/>
</dbReference>
<dbReference type="PANTHER" id="PTHR36444">
    <property type="entry name" value="TRANSCRIPTIONAL REGULATOR PROTEIN YOBU-RELATED"/>
    <property type="match status" value="1"/>
</dbReference>
<gene>
    <name evidence="2" type="ORF">CD191_05715</name>
</gene>
<evidence type="ECO:0000259" key="1">
    <source>
        <dbReference type="SMART" id="SM00871"/>
    </source>
</evidence>
<dbReference type="AlphaFoldDB" id="A0AAD0KGY9"/>
<dbReference type="InterPro" id="IPR029442">
    <property type="entry name" value="GyrI-like"/>
</dbReference>